<dbReference type="PANTHER" id="PTHR43642">
    <property type="entry name" value="HYBRID SIGNAL TRANSDUCTION HISTIDINE KINASE G"/>
    <property type="match status" value="1"/>
</dbReference>
<dbReference type="InterPro" id="IPR008271">
    <property type="entry name" value="Ser/Thr_kinase_AS"/>
</dbReference>
<evidence type="ECO:0000313" key="3">
    <source>
        <dbReference type="Proteomes" id="UP000694308"/>
    </source>
</evidence>
<feature type="domain" description="Protein kinase" evidence="1">
    <location>
        <begin position="6"/>
        <end position="267"/>
    </location>
</feature>
<evidence type="ECO:0000313" key="2">
    <source>
        <dbReference type="EMBL" id="MBV7271752.1"/>
    </source>
</evidence>
<dbReference type="CDD" id="cd14014">
    <property type="entry name" value="STKc_PknB_like"/>
    <property type="match status" value="1"/>
</dbReference>
<dbReference type="GO" id="GO:0004672">
    <property type="term" value="F:protein kinase activity"/>
    <property type="evidence" value="ECO:0007669"/>
    <property type="project" value="InterPro"/>
</dbReference>
<dbReference type="PROSITE" id="PS50011">
    <property type="entry name" value="PROTEIN_KINASE_DOM"/>
    <property type="match status" value="1"/>
</dbReference>
<dbReference type="Pfam" id="PF00069">
    <property type="entry name" value="Pkinase"/>
    <property type="match status" value="1"/>
</dbReference>
<dbReference type="GO" id="GO:0005524">
    <property type="term" value="F:ATP binding"/>
    <property type="evidence" value="ECO:0007669"/>
    <property type="project" value="InterPro"/>
</dbReference>
<dbReference type="InterPro" id="IPR041664">
    <property type="entry name" value="AAA_16"/>
</dbReference>
<keyword evidence="2" id="KW-0418">Kinase</keyword>
<dbReference type="Pfam" id="PF13191">
    <property type="entry name" value="AAA_16"/>
    <property type="match status" value="1"/>
</dbReference>
<dbReference type="EMBL" id="JAEEGC010000008">
    <property type="protein sequence ID" value="MBV7271752.1"/>
    <property type="molecule type" value="Genomic_DNA"/>
</dbReference>
<keyword evidence="2" id="KW-0808">Transferase</keyword>
<keyword evidence="3" id="KW-1185">Reference proteome</keyword>
<organism evidence="2 3">
    <name type="scientific">Clostridium thailandense</name>
    <dbReference type="NCBI Taxonomy" id="2794346"/>
    <lineage>
        <taxon>Bacteria</taxon>
        <taxon>Bacillati</taxon>
        <taxon>Bacillota</taxon>
        <taxon>Clostridia</taxon>
        <taxon>Eubacteriales</taxon>
        <taxon>Clostridiaceae</taxon>
        <taxon>Clostridium</taxon>
    </lineage>
</organism>
<dbReference type="AlphaFoldDB" id="A0A949TM02"/>
<dbReference type="PANTHER" id="PTHR43642:SF1">
    <property type="entry name" value="HYBRID SIGNAL TRANSDUCTION HISTIDINE KINASE G"/>
    <property type="match status" value="1"/>
</dbReference>
<sequence length="880" mass="100985">MDFSDYKFIEEIGDSEKSIVFRCFSKKDNCNVIVKEIRYPDSTMLNELINKYEHLIDLNVEGIVKIYRIERNENSIAIILEDFGGVSMKKLNLVHKLNLLDFIKIAIKLTKILDKLHTNNIIHGDIKPSNIIVNTTTDEVKITDLSYSQILLGASMETDVLPGTLAYMSPEQTGRMNRAIDYRSDFYSLGITFYELLTGQRPFLNEDIIELTYSHIAKIPDPPVNLDSKIPITISDIVMKLLSKNPEDRYQSSYGIRYDLKKCLSMLENDGVITNFKTGQKDLSECLYIPQKIYGRKDEIEEVTKTLNLTYNGSVEVVIISGNAGVGKTSFIHEVLKNAAHKEAFFIEGKFDQLKLNIPYSAIIQAFTLLIKQLLIKNKNEVEEWKNKLLKTFRNNGQYIIDVIPEIEIIVGRQPKAAALGPGELKNVFEMMFLEFIKIFATKEHPLVIFLDDLQNADLASLNLMEMLITENKLQYLALISSCRKDEVSEGHPLTNLIKKINNNGLFVKNIALSPLDFCDINNMVSDIFFCDNEVSKPFSELIFRKTNGNVFFAKEFIKRNYQERSVWFDTEKGKWLWDKEKINKLIISDNVIDLLDYRLNKLPQKLRDILSIASYVGSTFDINLLAKIMNLSDKDIMNSISKAVLEGLILPITRPDNFNKNWLSNNPSLFRFYHDKIQEACQLMISSKDMPSTHLTIGYSILNNTLPEQIEEKIFEIVTHLSKGINLITNSCDKLQLAKLILIAGKKAKVSTAYSQAAEFLTLATKLLSNDLWETEHKLMFLIYKELTECEFLADNHKKAKELTDFIFTKVKSNFEYGEMYITYLTLFSVTGRFEEGIKIGKKGTKQFGIDVDITEQQMPIKIEEELKQIKKSLEIERL</sequence>
<reference evidence="2" key="1">
    <citation type="submission" date="2020-12" db="EMBL/GenBank/DDBJ databases">
        <title>Clostridium thailandense sp. nov., a novel acetogenic bacterium isolated from peat land soil in Thailand.</title>
        <authorList>
            <person name="Chaikitkaew S."/>
            <person name="Birkeland N.K."/>
        </authorList>
    </citation>
    <scope>NUCLEOTIDE SEQUENCE</scope>
    <source>
        <strain evidence="2">PL3</strain>
    </source>
</reference>
<evidence type="ECO:0000259" key="1">
    <source>
        <dbReference type="PROSITE" id="PS50011"/>
    </source>
</evidence>
<dbReference type="InterPro" id="IPR000719">
    <property type="entry name" value="Prot_kinase_dom"/>
</dbReference>
<protein>
    <submittedName>
        <fullName evidence="2">Serine/threonine-protein kinase PknK</fullName>
    </submittedName>
</protein>
<dbReference type="Proteomes" id="UP000694308">
    <property type="component" value="Unassembled WGS sequence"/>
</dbReference>
<name>A0A949TM02_9CLOT</name>
<comment type="caution">
    <text evidence="2">The sequence shown here is derived from an EMBL/GenBank/DDBJ whole genome shotgun (WGS) entry which is preliminary data.</text>
</comment>
<dbReference type="SMART" id="SM00220">
    <property type="entry name" value="S_TKc"/>
    <property type="match status" value="1"/>
</dbReference>
<dbReference type="InterPro" id="IPR053159">
    <property type="entry name" value="Hybrid_Histidine_Kinase"/>
</dbReference>
<gene>
    <name evidence="2" type="ORF">I6U48_02335</name>
</gene>
<proteinExistence type="predicted"/>
<dbReference type="PROSITE" id="PS00108">
    <property type="entry name" value="PROTEIN_KINASE_ST"/>
    <property type="match status" value="1"/>
</dbReference>
<accession>A0A949TM02</accession>
<dbReference type="RefSeq" id="WP_218318791.1">
    <property type="nucleotide sequence ID" value="NZ_JAEEGC010000008.1"/>
</dbReference>